<dbReference type="AlphaFoldDB" id="A0A383U1S1"/>
<evidence type="ECO:0000256" key="3">
    <source>
        <dbReference type="ARBA" id="ARBA00011901"/>
    </source>
</evidence>
<dbReference type="Pfam" id="PF01471">
    <property type="entry name" value="PG_binding_1"/>
    <property type="match status" value="1"/>
</dbReference>
<feature type="signal peptide" evidence="6">
    <location>
        <begin position="1"/>
        <end position="22"/>
    </location>
</feature>
<comment type="similarity">
    <text evidence="2">Belongs to the N-acetylmuramoyl-L-alanine amidase 2 family.</text>
</comment>
<evidence type="ECO:0000256" key="2">
    <source>
        <dbReference type="ARBA" id="ARBA00007553"/>
    </source>
</evidence>
<keyword evidence="9" id="KW-1185">Reference proteome</keyword>
<reference evidence="8 9" key="1">
    <citation type="submission" date="2018-09" db="EMBL/GenBank/DDBJ databases">
        <authorList>
            <consortium name="Pathogen Informatics"/>
        </authorList>
    </citation>
    <scope>NUCLEOTIDE SEQUENCE [LARGE SCALE GENOMIC DNA]</scope>
    <source>
        <strain evidence="8 9">OH-22767</strain>
    </source>
</reference>
<dbReference type="InterPro" id="IPR051206">
    <property type="entry name" value="NAMLAA_amidase_2"/>
</dbReference>
<evidence type="ECO:0000313" key="9">
    <source>
        <dbReference type="Proteomes" id="UP000262142"/>
    </source>
</evidence>
<dbReference type="GO" id="GO:0009254">
    <property type="term" value="P:peptidoglycan turnover"/>
    <property type="evidence" value="ECO:0007669"/>
    <property type="project" value="TreeGrafter"/>
</dbReference>
<dbReference type="OrthoDB" id="9794842at2"/>
<evidence type="ECO:0000259" key="7">
    <source>
        <dbReference type="SMART" id="SM00644"/>
    </source>
</evidence>
<protein>
    <recommendedName>
        <fullName evidence="3">N-acetylmuramoyl-L-alanine amidase</fullName>
        <ecNumber evidence="3">3.5.1.28</ecNumber>
    </recommendedName>
</protein>
<dbReference type="PANTHER" id="PTHR30417:SF1">
    <property type="entry name" value="N-ACETYLMURAMOYL-L-ALANINE AMIDASE AMID"/>
    <property type="match status" value="1"/>
</dbReference>
<proteinExistence type="inferred from homology"/>
<dbReference type="GO" id="GO:0009253">
    <property type="term" value="P:peptidoglycan catabolic process"/>
    <property type="evidence" value="ECO:0007669"/>
    <property type="project" value="InterPro"/>
</dbReference>
<dbReference type="RefSeq" id="WP_119059366.1">
    <property type="nucleotide sequence ID" value="NZ_UNSC01000004.1"/>
</dbReference>
<dbReference type="EMBL" id="UNSC01000004">
    <property type="protein sequence ID" value="SZD72923.1"/>
    <property type="molecule type" value="Genomic_DNA"/>
</dbReference>
<dbReference type="Pfam" id="PF01510">
    <property type="entry name" value="Amidase_2"/>
    <property type="match status" value="1"/>
</dbReference>
<evidence type="ECO:0000256" key="6">
    <source>
        <dbReference type="SAM" id="SignalP"/>
    </source>
</evidence>
<dbReference type="InterPro" id="IPR002502">
    <property type="entry name" value="Amidase_domain"/>
</dbReference>
<feature type="chain" id="PRO_5016863495" description="N-acetylmuramoyl-L-alanine amidase" evidence="6">
    <location>
        <begin position="23"/>
        <end position="307"/>
    </location>
</feature>
<evidence type="ECO:0000256" key="4">
    <source>
        <dbReference type="ARBA" id="ARBA00022801"/>
    </source>
</evidence>
<dbReference type="InterPro" id="IPR036365">
    <property type="entry name" value="PGBD-like_sf"/>
</dbReference>
<dbReference type="InterPro" id="IPR036505">
    <property type="entry name" value="Amidase/PGRP_sf"/>
</dbReference>
<dbReference type="InterPro" id="IPR036366">
    <property type="entry name" value="PGBDSf"/>
</dbReference>
<dbReference type="InterPro" id="IPR002477">
    <property type="entry name" value="Peptidoglycan-bd-like"/>
</dbReference>
<evidence type="ECO:0000256" key="5">
    <source>
        <dbReference type="ARBA" id="ARBA00023316"/>
    </source>
</evidence>
<evidence type="ECO:0000313" key="8">
    <source>
        <dbReference type="EMBL" id="SZD72923.1"/>
    </source>
</evidence>
<keyword evidence="6" id="KW-0732">Signal</keyword>
<organism evidence="8 9">
    <name type="scientific">Candidatus Ornithobacterium hominis</name>
    <dbReference type="NCBI Taxonomy" id="2497989"/>
    <lineage>
        <taxon>Bacteria</taxon>
        <taxon>Pseudomonadati</taxon>
        <taxon>Bacteroidota</taxon>
        <taxon>Flavobacteriia</taxon>
        <taxon>Flavobacteriales</taxon>
        <taxon>Weeksellaceae</taxon>
        <taxon>Ornithobacterium</taxon>
    </lineage>
</organism>
<dbReference type="GO" id="GO:0071555">
    <property type="term" value="P:cell wall organization"/>
    <property type="evidence" value="ECO:0007669"/>
    <property type="project" value="UniProtKB-KW"/>
</dbReference>
<dbReference type="PROSITE" id="PS51257">
    <property type="entry name" value="PROKAR_LIPOPROTEIN"/>
    <property type="match status" value="1"/>
</dbReference>
<dbReference type="Gene3D" id="3.40.80.10">
    <property type="entry name" value="Peptidoglycan recognition protein-like"/>
    <property type="match status" value="1"/>
</dbReference>
<dbReference type="SUPFAM" id="SSF47090">
    <property type="entry name" value="PGBD-like"/>
    <property type="match status" value="1"/>
</dbReference>
<dbReference type="SUPFAM" id="SSF55846">
    <property type="entry name" value="N-acetylmuramoyl-L-alanine amidase-like"/>
    <property type="match status" value="1"/>
</dbReference>
<dbReference type="Proteomes" id="UP000262142">
    <property type="component" value="Unassembled WGS sequence"/>
</dbReference>
<keyword evidence="4 8" id="KW-0378">Hydrolase</keyword>
<evidence type="ECO:0000256" key="1">
    <source>
        <dbReference type="ARBA" id="ARBA00001561"/>
    </source>
</evidence>
<comment type="catalytic activity">
    <reaction evidence="1">
        <text>Hydrolyzes the link between N-acetylmuramoyl residues and L-amino acid residues in certain cell-wall glycopeptides.</text>
        <dbReference type="EC" id="3.5.1.28"/>
    </reaction>
</comment>
<dbReference type="FunFam" id="3.40.80.10:FF:000003">
    <property type="entry name" value="N-acetylmuramoyl-L-alanine amidase"/>
    <property type="match status" value="1"/>
</dbReference>
<dbReference type="Gene3D" id="1.10.101.10">
    <property type="entry name" value="PGBD-like superfamily/PGBD"/>
    <property type="match status" value="1"/>
</dbReference>
<dbReference type="SMART" id="SM00644">
    <property type="entry name" value="Ami_2"/>
    <property type="match status" value="1"/>
</dbReference>
<sequence length="307" mass="35623">MLQKNIFALLVLVLLASCSATKRIQVKTVEKTIRDTVYIKEISKVEDRVYQAAVLKNYNVNADSLPSIGQDYRVKFLILHYTALDYPTSMRVLTKQAVSSHYLINDKNDKEIDILVSEDARAWHAGVSFWSGRTNLNDSSIGIEIVNQGSTEYDGKKYFFAYPDYQIKKVAALAKNIIERYEIAPDYVLGHSDVAPQRKNDPGPLFPWEKLYRDYQIGAWYEEYDKQFYEAQFLPELLNDSIFIKTVQEDFARYGYEIEANGEWTKKSKRVVSAFQMHFRPANYDGVLDRETWAILKALIKKYKTKI</sequence>
<dbReference type="GO" id="GO:0019867">
    <property type="term" value="C:outer membrane"/>
    <property type="evidence" value="ECO:0007669"/>
    <property type="project" value="TreeGrafter"/>
</dbReference>
<keyword evidence="5" id="KW-0961">Cell wall biogenesis/degradation</keyword>
<dbReference type="GO" id="GO:0008745">
    <property type="term" value="F:N-acetylmuramoyl-L-alanine amidase activity"/>
    <property type="evidence" value="ECO:0007669"/>
    <property type="project" value="UniProtKB-EC"/>
</dbReference>
<gene>
    <name evidence="8" type="primary">amiD</name>
    <name evidence="8" type="ORF">SAMEA104719789_01038</name>
</gene>
<name>A0A383U1S1_9FLAO</name>
<dbReference type="PANTHER" id="PTHR30417">
    <property type="entry name" value="N-ACETYLMURAMOYL-L-ALANINE AMIDASE AMID"/>
    <property type="match status" value="1"/>
</dbReference>
<feature type="domain" description="N-acetylmuramoyl-L-alanine amidase" evidence="7">
    <location>
        <begin position="63"/>
        <end position="203"/>
    </location>
</feature>
<accession>A0A383U1S1</accession>
<dbReference type="CDD" id="cd06583">
    <property type="entry name" value="PGRP"/>
    <property type="match status" value="1"/>
</dbReference>
<dbReference type="EC" id="3.5.1.28" evidence="3"/>